<keyword evidence="2" id="KW-1185">Reference proteome</keyword>
<reference evidence="1 2" key="1">
    <citation type="submission" date="2023-11" db="EMBL/GenBank/DDBJ databases">
        <title>From the Deep-Sea to the Surface: Bacterial Genomes Isolated from the Moytirra Hydrothermal Vent Plume.</title>
        <authorList>
            <person name="Major S.R."/>
        </authorList>
    </citation>
    <scope>NUCLEOTIDE SEQUENCE [LARGE SCALE GENOMIC DNA]</scope>
    <source>
        <strain evidence="1 2">OXR-9</strain>
    </source>
</reference>
<dbReference type="EMBL" id="CP139725">
    <property type="protein sequence ID" value="WPZ21676.1"/>
    <property type="molecule type" value="Genomic_DNA"/>
</dbReference>
<dbReference type="RefSeq" id="WP_322328579.1">
    <property type="nucleotide sequence ID" value="NZ_CP139725.1"/>
</dbReference>
<proteinExistence type="predicted"/>
<evidence type="ECO:0000313" key="1">
    <source>
        <dbReference type="EMBL" id="WPZ21676.1"/>
    </source>
</evidence>
<evidence type="ECO:0008006" key="3">
    <source>
        <dbReference type="Google" id="ProtNLM"/>
    </source>
</evidence>
<accession>A0ABZ0UZM9</accession>
<dbReference type="Proteomes" id="UP001326567">
    <property type="component" value="Chromosome"/>
</dbReference>
<sequence length="842" mass="88137">MNTVTLEVEGRKVEVDRAFLDMSPQDQEAAVTEIADSFEPRQTFMGNVNKGIAEALGGAVDLLNPFDVPHSLNPFEEGTGSAVTGLEAAMEAGRINVAQGEPDSLVNSFARGSGNAAGAAPLGLGAMQVAARMPGLLGMVGKDAAKSMSTTGGLIGEVIAGGSAQGAADLAQEAGAGPMAQMLAGIAGGGATAAIPGIVRASPTTTLTRKAVGAVKRAALPYTEAGGREVAKARMQSLAGGEDRARELAQRIQPGELGLTPAQMTGDPNMLAIEQEAARMNPNLRERLATRATRSQEAAGQTISGMGGDPAEAQRFFAQRRGQARESIKGMIQRAAQRDLDARPSVRRTEAENSQTVVANLLDAEAEALATERDLWARVPHGTQIDTLGAQRAARAIIEETPGPSRKHIPQDILTYFDGPNGFGDVESVSELHALYSELRQTAREAMARPVPNKRQAAMANSVAEAILDDLGAGGGSSEVGQAIDTARAFSREMHDVFGQGPVGSVLKRSITGGDRVDPQAALQSIMGTGGVKAKVGAEGVMRAADTDSTEDALRDFMAGKFNENVFSGGHYRDSAARTFMRRFDPALEAIPGMRDELAGSIQMAEGAQRTAQRGNAALKSIDSNGSVRAGFEQAPSNKAAQAVFSAQRPSTAAQELARTARKDPTGQAMAGLKGSLLDHLRATTKMDGDKMLSALADSETKQALSTVLEPDEFQRLATIADELSRVGKAKVQTPDIGSLSAASPNRLIENAARIWAANFGANLGDNGASLQTAQMASGQVKRLLGRLQNDKAEQMLMDAVEDAELFKMFLSDPQAVKITPETRSRLAPYFSGTGVALGAED</sequence>
<organism evidence="1 2">
    <name type="scientific">Sulfitobacter faviae</name>
    <dbReference type="NCBI Taxonomy" id="1775881"/>
    <lineage>
        <taxon>Bacteria</taxon>
        <taxon>Pseudomonadati</taxon>
        <taxon>Pseudomonadota</taxon>
        <taxon>Alphaproteobacteria</taxon>
        <taxon>Rhodobacterales</taxon>
        <taxon>Roseobacteraceae</taxon>
        <taxon>Sulfitobacter</taxon>
    </lineage>
</organism>
<gene>
    <name evidence="1" type="ORF">T7987_00065</name>
</gene>
<protein>
    <recommendedName>
        <fullName evidence="3">DdrB-like domain-containing protein</fullName>
    </recommendedName>
</protein>
<name>A0ABZ0UZM9_9RHOB</name>
<evidence type="ECO:0000313" key="2">
    <source>
        <dbReference type="Proteomes" id="UP001326567"/>
    </source>
</evidence>